<accession>A0A368XRF8</accession>
<gene>
    <name evidence="1" type="ORF">DES41_105408</name>
</gene>
<name>A0A368XRF8_9BURK</name>
<sequence>MQITPLRPGGLGLDRSHASDGVAAVPRVGEAPAAAPAPAPSALPVVHAGLRGLDAQRNTRVAGAQQALAYLDRLAPRLRNLQTDLSRAVAGQPVPADRLESQRARLDQLWTERAAAAGTALDPQLNFSAQEPARRSFSVRGLAQPPQARETLTVAVGLPSAARPAVRVQLDPEATPQARADAFAQALAPLGLQAEADAGGGLRFSVAESRWPQVRDGLALQGEGRQFASGRLHRVAADPQPDVLTPAQWALQDEGGARQALQQLGTALQRSDAARAGARAVLDGDRAALADAAPARDAAWAADFGTEFAARLRGEAGPRDSYGRQATLGAALWGLGRQRVERLLDAG</sequence>
<evidence type="ECO:0000313" key="2">
    <source>
        <dbReference type="Proteomes" id="UP000252884"/>
    </source>
</evidence>
<comment type="caution">
    <text evidence="1">The sequence shown here is derived from an EMBL/GenBank/DDBJ whole genome shotgun (WGS) entry which is preliminary data.</text>
</comment>
<keyword evidence="2" id="KW-1185">Reference proteome</keyword>
<proteinExistence type="predicted"/>
<evidence type="ECO:0008006" key="3">
    <source>
        <dbReference type="Google" id="ProtNLM"/>
    </source>
</evidence>
<dbReference type="Proteomes" id="UP000252884">
    <property type="component" value="Unassembled WGS sequence"/>
</dbReference>
<dbReference type="EMBL" id="QPJK01000005">
    <property type="protein sequence ID" value="RCW70465.1"/>
    <property type="molecule type" value="Genomic_DNA"/>
</dbReference>
<evidence type="ECO:0000313" key="1">
    <source>
        <dbReference type="EMBL" id="RCW70465.1"/>
    </source>
</evidence>
<dbReference type="OrthoDB" id="8561678at2"/>
<protein>
    <recommendedName>
        <fullName evidence="3">Flagellar hook-associated protein</fullName>
    </recommendedName>
</protein>
<dbReference type="RefSeq" id="WP_114469396.1">
    <property type="nucleotide sequence ID" value="NZ_QPJK01000005.1"/>
</dbReference>
<organism evidence="1 2">
    <name type="scientific">Pseudorhodoferax soli</name>
    <dbReference type="NCBI Taxonomy" id="545864"/>
    <lineage>
        <taxon>Bacteria</taxon>
        <taxon>Pseudomonadati</taxon>
        <taxon>Pseudomonadota</taxon>
        <taxon>Betaproteobacteria</taxon>
        <taxon>Burkholderiales</taxon>
        <taxon>Comamonadaceae</taxon>
    </lineage>
</organism>
<reference evidence="1 2" key="1">
    <citation type="submission" date="2018-07" db="EMBL/GenBank/DDBJ databases">
        <title>Genomic Encyclopedia of Type Strains, Phase IV (KMG-IV): sequencing the most valuable type-strain genomes for metagenomic binning, comparative biology and taxonomic classification.</title>
        <authorList>
            <person name="Goeker M."/>
        </authorList>
    </citation>
    <scope>NUCLEOTIDE SEQUENCE [LARGE SCALE GENOMIC DNA]</scope>
    <source>
        <strain evidence="1 2">DSM 21634</strain>
    </source>
</reference>
<dbReference type="AlphaFoldDB" id="A0A368XRF8"/>